<keyword evidence="3" id="KW-0645">Protease</keyword>
<keyword evidence="1" id="KW-1133">Transmembrane helix</keyword>
<dbReference type="GO" id="GO:0004175">
    <property type="term" value="F:endopeptidase activity"/>
    <property type="evidence" value="ECO:0007669"/>
    <property type="project" value="UniProtKB-ARBA"/>
</dbReference>
<dbReference type="GO" id="GO:0008237">
    <property type="term" value="F:metallopeptidase activity"/>
    <property type="evidence" value="ECO:0007669"/>
    <property type="project" value="UniProtKB-KW"/>
</dbReference>
<feature type="transmembrane region" description="Helical" evidence="1">
    <location>
        <begin position="231"/>
        <end position="249"/>
    </location>
</feature>
<evidence type="ECO:0000259" key="2">
    <source>
        <dbReference type="Pfam" id="PF02517"/>
    </source>
</evidence>
<dbReference type="AlphaFoldDB" id="A0A9D1RR47"/>
<reference evidence="3" key="1">
    <citation type="journal article" date="2021" name="PeerJ">
        <title>Extensive microbial diversity within the chicken gut microbiome revealed by metagenomics and culture.</title>
        <authorList>
            <person name="Gilroy R."/>
            <person name="Ravi A."/>
            <person name="Getino M."/>
            <person name="Pursley I."/>
            <person name="Horton D.L."/>
            <person name="Alikhan N.F."/>
            <person name="Baker D."/>
            <person name="Gharbi K."/>
            <person name="Hall N."/>
            <person name="Watson M."/>
            <person name="Adriaenssens E.M."/>
            <person name="Foster-Nyarko E."/>
            <person name="Jarju S."/>
            <person name="Secka A."/>
            <person name="Antonio M."/>
            <person name="Oren A."/>
            <person name="Chaudhuri R.R."/>
            <person name="La Ragione R."/>
            <person name="Hildebrand F."/>
            <person name="Pallen M.J."/>
        </authorList>
    </citation>
    <scope>NUCLEOTIDE SEQUENCE</scope>
    <source>
        <strain evidence="3">CHK32-1732</strain>
    </source>
</reference>
<protein>
    <submittedName>
        <fullName evidence="3">CPBP family intramembrane metalloprotease</fullName>
    </submittedName>
</protein>
<evidence type="ECO:0000313" key="3">
    <source>
        <dbReference type="EMBL" id="HIW92673.1"/>
    </source>
</evidence>
<organism evidence="3 4">
    <name type="scientific">Candidatus Corynebacterium avicola</name>
    <dbReference type="NCBI Taxonomy" id="2838527"/>
    <lineage>
        <taxon>Bacteria</taxon>
        <taxon>Bacillati</taxon>
        <taxon>Actinomycetota</taxon>
        <taxon>Actinomycetes</taxon>
        <taxon>Mycobacteriales</taxon>
        <taxon>Corynebacteriaceae</taxon>
        <taxon>Corynebacterium</taxon>
    </lineage>
</organism>
<feature type="domain" description="CAAX prenyl protease 2/Lysostaphin resistance protein A-like" evidence="2">
    <location>
        <begin position="177"/>
        <end position="266"/>
    </location>
</feature>
<sequence>MRESRVSTDDSQPNAADRSALRWEILIVLAVTFGASGVRAVLRLVEAATMPEDLNEQTTTLNARQSDLAWLDPAFQLISSGVLVAWGALSLFLLIRHVPPRLGELGASTGPLLRLWSRGAPGRPVHPVLAPSWRDLLPGLGMAALIGLPGLVFYVAAVQLGFSREVIPTGLDRSIQDLVLLVLNSWANGFAEEILVVAWLCTRLRQIKVPWVWVFVASAVLRGSYHLYQGYSAGLGNMVMGVVFVWFFYRTGRVWPLVIAHGMIDTVAFVGYQVIGSTPGL</sequence>
<gene>
    <name evidence="3" type="ORF">H9870_13555</name>
</gene>
<dbReference type="Proteomes" id="UP000824190">
    <property type="component" value="Unassembled WGS sequence"/>
</dbReference>
<dbReference type="GO" id="GO:0080120">
    <property type="term" value="P:CAAX-box protein maturation"/>
    <property type="evidence" value="ECO:0007669"/>
    <property type="project" value="UniProtKB-ARBA"/>
</dbReference>
<feature type="transmembrane region" description="Helical" evidence="1">
    <location>
        <begin position="21"/>
        <end position="42"/>
    </location>
</feature>
<reference evidence="3" key="2">
    <citation type="submission" date="2021-04" db="EMBL/GenBank/DDBJ databases">
        <authorList>
            <person name="Gilroy R."/>
        </authorList>
    </citation>
    <scope>NUCLEOTIDE SEQUENCE</scope>
    <source>
        <strain evidence="3">CHK32-1732</strain>
    </source>
</reference>
<feature type="transmembrane region" description="Helical" evidence="1">
    <location>
        <begin position="74"/>
        <end position="95"/>
    </location>
</feature>
<name>A0A9D1RR47_9CORY</name>
<comment type="caution">
    <text evidence="3">The sequence shown here is derived from an EMBL/GenBank/DDBJ whole genome shotgun (WGS) entry which is preliminary data.</text>
</comment>
<dbReference type="InterPro" id="IPR003675">
    <property type="entry name" value="Rce1/LyrA-like_dom"/>
</dbReference>
<keyword evidence="1" id="KW-0472">Membrane</keyword>
<dbReference type="Pfam" id="PF02517">
    <property type="entry name" value="Rce1-like"/>
    <property type="match status" value="1"/>
</dbReference>
<feature type="transmembrane region" description="Helical" evidence="1">
    <location>
        <begin position="254"/>
        <end position="275"/>
    </location>
</feature>
<feature type="transmembrane region" description="Helical" evidence="1">
    <location>
        <begin position="136"/>
        <end position="158"/>
    </location>
</feature>
<keyword evidence="1" id="KW-0812">Transmembrane</keyword>
<evidence type="ECO:0000313" key="4">
    <source>
        <dbReference type="Proteomes" id="UP000824190"/>
    </source>
</evidence>
<keyword evidence="3" id="KW-0378">Hydrolase</keyword>
<dbReference type="EMBL" id="DXGC01000117">
    <property type="protein sequence ID" value="HIW92673.1"/>
    <property type="molecule type" value="Genomic_DNA"/>
</dbReference>
<evidence type="ECO:0000256" key="1">
    <source>
        <dbReference type="SAM" id="Phobius"/>
    </source>
</evidence>
<accession>A0A9D1RR47</accession>
<proteinExistence type="predicted"/>
<keyword evidence="3" id="KW-0482">Metalloprotease</keyword>